<name>A0A1S2CSN9_AERSO</name>
<proteinExistence type="predicted"/>
<feature type="coiled-coil region" evidence="1">
    <location>
        <begin position="89"/>
        <end position="123"/>
    </location>
</feature>
<dbReference type="Proteomes" id="UP000179934">
    <property type="component" value="Unassembled WGS sequence"/>
</dbReference>
<dbReference type="AlphaFoldDB" id="A0A1S2CSN9"/>
<dbReference type="GeneID" id="58921860"/>
<keyword evidence="1" id="KW-0175">Coiled coil</keyword>
<organism evidence="2 3">
    <name type="scientific">Aeromonas sobria</name>
    <dbReference type="NCBI Taxonomy" id="646"/>
    <lineage>
        <taxon>Bacteria</taxon>
        <taxon>Pseudomonadati</taxon>
        <taxon>Pseudomonadota</taxon>
        <taxon>Gammaproteobacteria</taxon>
        <taxon>Aeromonadales</taxon>
        <taxon>Aeromonadaceae</taxon>
        <taxon>Aeromonas</taxon>
    </lineage>
</organism>
<dbReference type="EMBL" id="MKFU01000023">
    <property type="protein sequence ID" value="OHY91058.1"/>
    <property type="molecule type" value="Genomic_DNA"/>
</dbReference>
<reference evidence="2 3" key="1">
    <citation type="submission" date="2016-09" db="EMBL/GenBank/DDBJ databases">
        <title>Draft Genome Sequence of Aeromonas sobria Strain 08005, Isolated from Sick Rana catesbeiana.</title>
        <authorList>
            <person name="Yang Q."/>
        </authorList>
    </citation>
    <scope>NUCLEOTIDE SEQUENCE [LARGE SCALE GENOMIC DNA]</scope>
    <source>
        <strain evidence="2 3">08005</strain>
    </source>
</reference>
<evidence type="ECO:0000313" key="3">
    <source>
        <dbReference type="Proteomes" id="UP000179934"/>
    </source>
</evidence>
<sequence length="178" mass="20616">MSKPKKTDIQLAIFEDALQRLLRGEGKYVLANTKLSMAQLAKESGVGSGTLYYKPYSEFRLRADNLMAQYNSGCIEKKHAPPQLYVTELQTLRNDRNNEKRLKEDYKIERDDLKNQVKKLCVERVAVEHALFIAKVRIEELENMFTALTGQHPDDYHFKEGEPHRPLTNASILRHLKN</sequence>
<dbReference type="RefSeq" id="WP_071287600.1">
    <property type="nucleotide sequence ID" value="NZ_CDBW01000016.1"/>
</dbReference>
<evidence type="ECO:0000256" key="1">
    <source>
        <dbReference type="SAM" id="Coils"/>
    </source>
</evidence>
<accession>A0A1S2CSN9</accession>
<evidence type="ECO:0000313" key="2">
    <source>
        <dbReference type="EMBL" id="OHY91058.1"/>
    </source>
</evidence>
<comment type="caution">
    <text evidence="2">The sequence shown here is derived from an EMBL/GenBank/DDBJ whole genome shotgun (WGS) entry which is preliminary data.</text>
</comment>
<gene>
    <name evidence="2" type="ORF">BJD16_03670</name>
</gene>
<protein>
    <submittedName>
        <fullName evidence="2">Uncharacterized protein</fullName>
    </submittedName>
</protein>